<feature type="non-terminal residue" evidence="1">
    <location>
        <position position="72"/>
    </location>
</feature>
<keyword evidence="2" id="KW-1185">Reference proteome</keyword>
<evidence type="ECO:0000313" key="2">
    <source>
        <dbReference type="Proteomes" id="UP001165667"/>
    </source>
</evidence>
<proteinExistence type="predicted"/>
<evidence type="ECO:0000313" key="1">
    <source>
        <dbReference type="EMBL" id="MCW6512872.1"/>
    </source>
</evidence>
<dbReference type="EMBL" id="JAMOIM010000071">
    <property type="protein sequence ID" value="MCW6512872.1"/>
    <property type="molecule type" value="Genomic_DNA"/>
</dbReference>
<reference evidence="1" key="1">
    <citation type="submission" date="2022-05" db="EMBL/GenBank/DDBJ databases">
        <authorList>
            <person name="Pankratov T."/>
        </authorList>
    </citation>
    <scope>NUCLEOTIDE SEQUENCE</scope>
    <source>
        <strain evidence="1">BP6-180914</strain>
    </source>
</reference>
<comment type="caution">
    <text evidence="1">The sequence shown here is derived from an EMBL/GenBank/DDBJ whole genome shotgun (WGS) entry which is preliminary data.</text>
</comment>
<accession>A0AA42CRV3</accession>
<gene>
    <name evidence="1" type="ORF">M8523_33875</name>
</gene>
<dbReference type="Proteomes" id="UP001165667">
    <property type="component" value="Unassembled WGS sequence"/>
</dbReference>
<name>A0AA42CRV3_9HYPH</name>
<protein>
    <submittedName>
        <fullName evidence="1">Uncharacterized protein</fullName>
    </submittedName>
</protein>
<organism evidence="1 2">
    <name type="scientific">Lichenifustis flavocetrariae</name>
    <dbReference type="NCBI Taxonomy" id="2949735"/>
    <lineage>
        <taxon>Bacteria</taxon>
        <taxon>Pseudomonadati</taxon>
        <taxon>Pseudomonadota</taxon>
        <taxon>Alphaproteobacteria</taxon>
        <taxon>Hyphomicrobiales</taxon>
        <taxon>Lichenihabitantaceae</taxon>
        <taxon>Lichenifustis</taxon>
    </lineage>
</organism>
<dbReference type="AlphaFoldDB" id="A0AA42CRV3"/>
<sequence length="72" mass="7904">MITYMAVPFDIGSEGDLIRGEAREAPDAGTAKTWAEAMAVSHVGAMALRQRRQIIALIMMALERLYSSIRHG</sequence>